<feature type="domain" description="Fe/B12 periplasmic-binding" evidence="3">
    <location>
        <begin position="29"/>
        <end position="279"/>
    </location>
</feature>
<reference evidence="4" key="1">
    <citation type="submission" date="2023-01" db="EMBL/GenBank/DDBJ databases">
        <title>Complete genome sequence of Planctobacterium marinum strain Dej080120_11.</title>
        <authorList>
            <person name="Ueki S."/>
            <person name="Maruyama F."/>
        </authorList>
    </citation>
    <scope>NUCLEOTIDE SEQUENCE</scope>
    <source>
        <strain evidence="4">Dej080120_11</strain>
    </source>
</reference>
<dbReference type="SUPFAM" id="SSF53807">
    <property type="entry name" value="Helical backbone' metal receptor"/>
    <property type="match status" value="1"/>
</dbReference>
<dbReference type="PANTHER" id="PTHR30535">
    <property type="entry name" value="VITAMIN B12-BINDING PROTEIN"/>
    <property type="match status" value="1"/>
</dbReference>
<dbReference type="Proteomes" id="UP001333710">
    <property type="component" value="Chromosome"/>
</dbReference>
<keyword evidence="5" id="KW-1185">Reference proteome</keyword>
<dbReference type="CDD" id="cd01144">
    <property type="entry name" value="BtuF"/>
    <property type="match status" value="1"/>
</dbReference>
<organism evidence="4 5">
    <name type="scientific">Planctobacterium marinum</name>
    <dbReference type="NCBI Taxonomy" id="1631968"/>
    <lineage>
        <taxon>Bacteria</taxon>
        <taxon>Pseudomonadati</taxon>
        <taxon>Pseudomonadota</taxon>
        <taxon>Gammaproteobacteria</taxon>
        <taxon>Alteromonadales</taxon>
        <taxon>Alteromonadaceae</taxon>
        <taxon>Planctobacterium</taxon>
    </lineage>
</organism>
<dbReference type="NCBIfam" id="NF038402">
    <property type="entry name" value="TroA_like"/>
    <property type="match status" value="1"/>
</dbReference>
<dbReference type="KEGG" id="pmaw:MACH26_12780"/>
<gene>
    <name evidence="4" type="primary">btuF</name>
    <name evidence="4" type="ORF">MACH26_12780</name>
</gene>
<dbReference type="InterPro" id="IPR002491">
    <property type="entry name" value="ABC_transptr_periplasmic_BD"/>
</dbReference>
<evidence type="ECO:0000313" key="4">
    <source>
        <dbReference type="EMBL" id="BDX05757.1"/>
    </source>
</evidence>
<proteinExistence type="predicted"/>
<evidence type="ECO:0000256" key="1">
    <source>
        <dbReference type="ARBA" id="ARBA00022729"/>
    </source>
</evidence>
<accession>A0AA48HNH3</accession>
<evidence type="ECO:0000256" key="2">
    <source>
        <dbReference type="SAM" id="SignalP"/>
    </source>
</evidence>
<dbReference type="EMBL" id="AP027272">
    <property type="protein sequence ID" value="BDX05757.1"/>
    <property type="molecule type" value="Genomic_DNA"/>
</dbReference>
<feature type="signal peptide" evidence="2">
    <location>
        <begin position="1"/>
        <end position="22"/>
    </location>
</feature>
<evidence type="ECO:0000259" key="3">
    <source>
        <dbReference type="PROSITE" id="PS50983"/>
    </source>
</evidence>
<dbReference type="PROSITE" id="PS50983">
    <property type="entry name" value="FE_B12_PBP"/>
    <property type="match status" value="1"/>
</dbReference>
<name>A0AA48HNH3_9ALTE</name>
<dbReference type="AlphaFoldDB" id="A0AA48HNH3"/>
<sequence>MVKFKAYLLLLLFLCKASATLATQQSPPKVVALAPHLVELIFEIGAGRQIIGVSQYSDFPEDAKDIPVVGDYQSLNIEKIVALQPDLIIVWQTGHPVKDVEKLKALGFQVAYSDPRSISDVPQELIKLGRLLGKQSLAETKAAELTTALDNIQQQYAHKKPVKVFYELWPDPLSTIGASSWPSSILALCGAYNVFDDITNNPYPQVNIEQVLARKVDLIIQPLSDNQSAKSGFQWQNWPDIKAVKHNQIIQPDADKLHRMTSRAVEQVAELCGQIDNVRLFYQS</sequence>
<evidence type="ECO:0000313" key="5">
    <source>
        <dbReference type="Proteomes" id="UP001333710"/>
    </source>
</evidence>
<dbReference type="InterPro" id="IPR054828">
    <property type="entry name" value="Vit_B12_bind_prot"/>
</dbReference>
<dbReference type="InterPro" id="IPR050902">
    <property type="entry name" value="ABC_Transporter_SBP"/>
</dbReference>
<keyword evidence="1 2" id="KW-0732">Signal</keyword>
<feature type="chain" id="PRO_5041441201" evidence="2">
    <location>
        <begin position="23"/>
        <end position="284"/>
    </location>
</feature>
<dbReference type="Gene3D" id="3.40.50.1980">
    <property type="entry name" value="Nitrogenase molybdenum iron protein domain"/>
    <property type="match status" value="2"/>
</dbReference>
<protein>
    <submittedName>
        <fullName evidence="4">Cobalamin-binding protein</fullName>
    </submittedName>
</protein>
<dbReference type="Pfam" id="PF01497">
    <property type="entry name" value="Peripla_BP_2"/>
    <property type="match status" value="1"/>
</dbReference>
<dbReference type="PANTHER" id="PTHR30535:SF34">
    <property type="entry name" value="MOLYBDATE-BINDING PROTEIN MOLA"/>
    <property type="match status" value="1"/>
</dbReference>